<sequence length="58" mass="6733">MLPSPCYMLFNDYNIPFYSTSNGYTTSKEKTTRIVNTQTLIHLTKHNVAVKTTSFNLW</sequence>
<accession>A0A9P9YZ31</accession>
<dbReference type="AlphaFoldDB" id="A0A9P9YZ31"/>
<evidence type="ECO:0000313" key="1">
    <source>
        <dbReference type="EMBL" id="KAI8045747.1"/>
    </source>
</evidence>
<reference evidence="1" key="1">
    <citation type="journal article" date="2023" name="Genome Biol. Evol.">
        <title>Long-read-based Genome Assembly of Drosophila gunungcola Reveals Fewer Chemosensory Genes in Flower-breeding Species.</title>
        <authorList>
            <person name="Negi A."/>
            <person name="Liao B.Y."/>
            <person name="Yeh S.D."/>
        </authorList>
    </citation>
    <scope>NUCLEOTIDE SEQUENCE</scope>
    <source>
        <strain evidence="1">Sukarami</strain>
    </source>
</reference>
<keyword evidence="2" id="KW-1185">Reference proteome</keyword>
<dbReference type="Proteomes" id="UP001059596">
    <property type="component" value="Chromosome 3R"/>
</dbReference>
<dbReference type="EMBL" id="JAMKOV010000001">
    <property type="protein sequence ID" value="KAI8045747.1"/>
    <property type="molecule type" value="Genomic_DNA"/>
</dbReference>
<comment type="caution">
    <text evidence="1">The sequence shown here is derived from an EMBL/GenBank/DDBJ whole genome shotgun (WGS) entry which is preliminary data.</text>
</comment>
<proteinExistence type="predicted"/>
<name>A0A9P9YZ31_9MUSC</name>
<gene>
    <name evidence="1" type="ORF">M5D96_001931</name>
</gene>
<protein>
    <submittedName>
        <fullName evidence="1">Uncharacterized protein</fullName>
    </submittedName>
</protein>
<evidence type="ECO:0000313" key="2">
    <source>
        <dbReference type="Proteomes" id="UP001059596"/>
    </source>
</evidence>
<organism evidence="1 2">
    <name type="scientific">Drosophila gunungcola</name>
    <name type="common">fruit fly</name>
    <dbReference type="NCBI Taxonomy" id="103775"/>
    <lineage>
        <taxon>Eukaryota</taxon>
        <taxon>Metazoa</taxon>
        <taxon>Ecdysozoa</taxon>
        <taxon>Arthropoda</taxon>
        <taxon>Hexapoda</taxon>
        <taxon>Insecta</taxon>
        <taxon>Pterygota</taxon>
        <taxon>Neoptera</taxon>
        <taxon>Endopterygota</taxon>
        <taxon>Diptera</taxon>
        <taxon>Brachycera</taxon>
        <taxon>Muscomorpha</taxon>
        <taxon>Ephydroidea</taxon>
        <taxon>Drosophilidae</taxon>
        <taxon>Drosophila</taxon>
        <taxon>Sophophora</taxon>
    </lineage>
</organism>